<evidence type="ECO:0000256" key="2">
    <source>
        <dbReference type="ARBA" id="ARBA00023125"/>
    </source>
</evidence>
<protein>
    <submittedName>
        <fullName evidence="7">Helix-turn-helix domain-containing protein</fullName>
    </submittedName>
</protein>
<dbReference type="PROSITE" id="PS01124">
    <property type="entry name" value="HTH_ARAC_FAMILY_2"/>
    <property type="match status" value="1"/>
</dbReference>
<keyword evidence="5" id="KW-0812">Transmembrane</keyword>
<evidence type="ECO:0000259" key="6">
    <source>
        <dbReference type="PROSITE" id="PS01124"/>
    </source>
</evidence>
<evidence type="ECO:0000256" key="4">
    <source>
        <dbReference type="SAM" id="MobiDB-lite"/>
    </source>
</evidence>
<dbReference type="Pfam" id="PF12833">
    <property type="entry name" value="HTH_18"/>
    <property type="match status" value="1"/>
</dbReference>
<comment type="caution">
    <text evidence="7">The sequence shown here is derived from an EMBL/GenBank/DDBJ whole genome shotgun (WGS) entry which is preliminary data.</text>
</comment>
<gene>
    <name evidence="7" type="ORF">GTK09_01215</name>
</gene>
<evidence type="ECO:0000313" key="7">
    <source>
        <dbReference type="EMBL" id="NDW03035.1"/>
    </source>
</evidence>
<keyword evidence="5" id="KW-0472">Membrane</keyword>
<feature type="transmembrane region" description="Helical" evidence="5">
    <location>
        <begin position="86"/>
        <end position="103"/>
    </location>
</feature>
<dbReference type="PANTHER" id="PTHR43280">
    <property type="entry name" value="ARAC-FAMILY TRANSCRIPTIONAL REGULATOR"/>
    <property type="match status" value="1"/>
</dbReference>
<dbReference type="SUPFAM" id="SSF46689">
    <property type="entry name" value="Homeodomain-like"/>
    <property type="match status" value="1"/>
</dbReference>
<keyword evidence="2" id="KW-0238">DNA-binding</keyword>
<dbReference type="RefSeq" id="WP_163460655.1">
    <property type="nucleotide sequence ID" value="NZ_JAAAMG010000001.1"/>
</dbReference>
<feature type="region of interest" description="Disordered" evidence="4">
    <location>
        <begin position="206"/>
        <end position="225"/>
    </location>
</feature>
<feature type="transmembrane region" description="Helical" evidence="5">
    <location>
        <begin position="29"/>
        <end position="48"/>
    </location>
</feature>
<dbReference type="AlphaFoldDB" id="A0A6N9SYM2"/>
<keyword evidence="5" id="KW-1133">Transmembrane helix</keyword>
<evidence type="ECO:0000256" key="1">
    <source>
        <dbReference type="ARBA" id="ARBA00023015"/>
    </source>
</evidence>
<feature type="transmembrane region" description="Helical" evidence="5">
    <location>
        <begin position="109"/>
        <end position="126"/>
    </location>
</feature>
<organism evidence="7 8">
    <name type="scientific">Jiella pacifica</name>
    <dbReference type="NCBI Taxonomy" id="2696469"/>
    <lineage>
        <taxon>Bacteria</taxon>
        <taxon>Pseudomonadati</taxon>
        <taxon>Pseudomonadota</taxon>
        <taxon>Alphaproteobacteria</taxon>
        <taxon>Hyphomicrobiales</taxon>
        <taxon>Aurantimonadaceae</taxon>
        <taxon>Jiella</taxon>
    </lineage>
</organism>
<evidence type="ECO:0000256" key="3">
    <source>
        <dbReference type="ARBA" id="ARBA00023163"/>
    </source>
</evidence>
<dbReference type="InterPro" id="IPR009057">
    <property type="entry name" value="Homeodomain-like_sf"/>
</dbReference>
<dbReference type="SMART" id="SM00342">
    <property type="entry name" value="HTH_ARAC"/>
    <property type="match status" value="1"/>
</dbReference>
<dbReference type="InterPro" id="IPR018060">
    <property type="entry name" value="HTH_AraC"/>
</dbReference>
<accession>A0A6N9SYM2</accession>
<dbReference type="Proteomes" id="UP000469011">
    <property type="component" value="Unassembled WGS sequence"/>
</dbReference>
<evidence type="ECO:0000313" key="8">
    <source>
        <dbReference type="Proteomes" id="UP000469011"/>
    </source>
</evidence>
<feature type="transmembrane region" description="Helical" evidence="5">
    <location>
        <begin position="146"/>
        <end position="172"/>
    </location>
</feature>
<name>A0A6N9SYM2_9HYPH</name>
<feature type="domain" description="HTH araC/xylS-type" evidence="6">
    <location>
        <begin position="231"/>
        <end position="335"/>
    </location>
</feature>
<dbReference type="EMBL" id="JAAAMG010000001">
    <property type="protein sequence ID" value="NDW03035.1"/>
    <property type="molecule type" value="Genomic_DNA"/>
</dbReference>
<keyword evidence="1" id="KW-0805">Transcription regulation</keyword>
<dbReference type="Gene3D" id="1.10.10.60">
    <property type="entry name" value="Homeodomain-like"/>
    <property type="match status" value="1"/>
</dbReference>
<feature type="transmembrane region" description="Helical" evidence="5">
    <location>
        <begin position="178"/>
        <end position="197"/>
    </location>
</feature>
<keyword evidence="8" id="KW-1185">Reference proteome</keyword>
<dbReference type="GO" id="GO:0003700">
    <property type="term" value="F:DNA-binding transcription factor activity"/>
    <property type="evidence" value="ECO:0007669"/>
    <property type="project" value="InterPro"/>
</dbReference>
<keyword evidence="3" id="KW-0804">Transcription</keyword>
<evidence type="ECO:0000256" key="5">
    <source>
        <dbReference type="SAM" id="Phobius"/>
    </source>
</evidence>
<sequence length="362" mass="37712">MLALPISLVVSLALAYVLARLLHGGRLAMPLAALLVACILQGVVNALAQYYGVPGFRPLQPVTAVTIPPLAFLALQAAQGRGRTGVALHLLAPAFVAFCVLTAPQVIDVAVVAIFAGYGAAMLVALRSGADALPEARLDAGDWPPLVWRALAASLVASALSDVAIALAVFFGAAWLKAWIVSFGTSLTLLLIGALAASRSLGAPASEAVAEPGPSGCEASSEDEAERQRDAAIMAELEQLLAEQKLYRDSDMTLARLARRLGLPAKRVSEAINRRTGENVSRYVNGFRIAAACAAIDAGQSITDAMLDSGFATKSNFNREFRRVTGRAPTEWARGLAAKTLAAEAMPSGGQPTRLAVVPNGH</sequence>
<proteinExistence type="predicted"/>
<dbReference type="PANTHER" id="PTHR43280:SF29">
    <property type="entry name" value="ARAC-FAMILY TRANSCRIPTIONAL REGULATOR"/>
    <property type="match status" value="1"/>
</dbReference>
<reference evidence="7 8" key="1">
    <citation type="submission" date="2020-01" db="EMBL/GenBank/DDBJ databases">
        <title>Jiella pacifica sp. nov.</title>
        <authorList>
            <person name="Xue Z."/>
            <person name="Zhu S."/>
            <person name="Chen J."/>
            <person name="Yang J."/>
        </authorList>
    </citation>
    <scope>NUCLEOTIDE SEQUENCE [LARGE SCALE GENOMIC DNA]</scope>
    <source>
        <strain evidence="7 8">40Bstr34</strain>
    </source>
</reference>
<dbReference type="GO" id="GO:0043565">
    <property type="term" value="F:sequence-specific DNA binding"/>
    <property type="evidence" value="ECO:0007669"/>
    <property type="project" value="InterPro"/>
</dbReference>